<name>A0A0C9WSU8_9AGAR</name>
<evidence type="ECO:0000313" key="3">
    <source>
        <dbReference type="Proteomes" id="UP000054477"/>
    </source>
</evidence>
<dbReference type="EMBL" id="KN838599">
    <property type="protein sequence ID" value="KIK01945.1"/>
    <property type="molecule type" value="Genomic_DNA"/>
</dbReference>
<reference evidence="2 3" key="1">
    <citation type="submission" date="2014-04" db="EMBL/GenBank/DDBJ databases">
        <authorList>
            <consortium name="DOE Joint Genome Institute"/>
            <person name="Kuo A."/>
            <person name="Kohler A."/>
            <person name="Nagy L.G."/>
            <person name="Floudas D."/>
            <person name="Copeland A."/>
            <person name="Barry K.W."/>
            <person name="Cichocki N."/>
            <person name="Veneault-Fourrey C."/>
            <person name="LaButti K."/>
            <person name="Lindquist E.A."/>
            <person name="Lipzen A."/>
            <person name="Lundell T."/>
            <person name="Morin E."/>
            <person name="Murat C."/>
            <person name="Sun H."/>
            <person name="Tunlid A."/>
            <person name="Henrissat B."/>
            <person name="Grigoriev I.V."/>
            <person name="Hibbett D.S."/>
            <person name="Martin F."/>
            <person name="Nordberg H.P."/>
            <person name="Cantor M.N."/>
            <person name="Hua S.X."/>
        </authorList>
    </citation>
    <scope>NUCLEOTIDE SEQUENCE [LARGE SCALE GENOMIC DNA]</scope>
    <source>
        <strain evidence="2 3">LaAM-08-1</strain>
    </source>
</reference>
<sequence length="63" mass="6782">MYKIAILGLLFLIQVLAAQDPKGACINCKSDSHCQYGMKCCKTNSPVCTASSRCVRLPSKAVC</sequence>
<evidence type="ECO:0000256" key="1">
    <source>
        <dbReference type="SAM" id="SignalP"/>
    </source>
</evidence>
<keyword evidence="3" id="KW-1185">Reference proteome</keyword>
<evidence type="ECO:0000313" key="2">
    <source>
        <dbReference type="EMBL" id="KIK01945.1"/>
    </source>
</evidence>
<proteinExistence type="predicted"/>
<gene>
    <name evidence="2" type="ORF">K443DRAFT_677961</name>
</gene>
<organism evidence="2 3">
    <name type="scientific">Laccaria amethystina LaAM-08-1</name>
    <dbReference type="NCBI Taxonomy" id="1095629"/>
    <lineage>
        <taxon>Eukaryota</taxon>
        <taxon>Fungi</taxon>
        <taxon>Dikarya</taxon>
        <taxon>Basidiomycota</taxon>
        <taxon>Agaricomycotina</taxon>
        <taxon>Agaricomycetes</taxon>
        <taxon>Agaricomycetidae</taxon>
        <taxon>Agaricales</taxon>
        <taxon>Agaricineae</taxon>
        <taxon>Hydnangiaceae</taxon>
        <taxon>Laccaria</taxon>
    </lineage>
</organism>
<dbReference type="HOGENOM" id="CLU_2886168_0_0_1"/>
<accession>A0A0C9WSU8</accession>
<dbReference type="AlphaFoldDB" id="A0A0C9WSU8"/>
<feature type="chain" id="PRO_5002222500" evidence="1">
    <location>
        <begin position="19"/>
        <end position="63"/>
    </location>
</feature>
<dbReference type="OrthoDB" id="10362025at2759"/>
<protein>
    <submittedName>
        <fullName evidence="2">Uncharacterized protein</fullName>
    </submittedName>
</protein>
<dbReference type="Proteomes" id="UP000054477">
    <property type="component" value="Unassembled WGS sequence"/>
</dbReference>
<reference evidence="3" key="2">
    <citation type="submission" date="2015-01" db="EMBL/GenBank/DDBJ databases">
        <title>Evolutionary Origins and Diversification of the Mycorrhizal Mutualists.</title>
        <authorList>
            <consortium name="DOE Joint Genome Institute"/>
            <consortium name="Mycorrhizal Genomics Consortium"/>
            <person name="Kohler A."/>
            <person name="Kuo A."/>
            <person name="Nagy L.G."/>
            <person name="Floudas D."/>
            <person name="Copeland A."/>
            <person name="Barry K.W."/>
            <person name="Cichocki N."/>
            <person name="Veneault-Fourrey C."/>
            <person name="LaButti K."/>
            <person name="Lindquist E.A."/>
            <person name="Lipzen A."/>
            <person name="Lundell T."/>
            <person name="Morin E."/>
            <person name="Murat C."/>
            <person name="Riley R."/>
            <person name="Ohm R."/>
            <person name="Sun H."/>
            <person name="Tunlid A."/>
            <person name="Henrissat B."/>
            <person name="Grigoriev I.V."/>
            <person name="Hibbett D.S."/>
            <person name="Martin F."/>
        </authorList>
    </citation>
    <scope>NUCLEOTIDE SEQUENCE [LARGE SCALE GENOMIC DNA]</scope>
    <source>
        <strain evidence="3">LaAM-08-1</strain>
    </source>
</reference>
<keyword evidence="1" id="KW-0732">Signal</keyword>
<feature type="signal peptide" evidence="1">
    <location>
        <begin position="1"/>
        <end position="18"/>
    </location>
</feature>